<dbReference type="OrthoDB" id="9182914at2"/>
<dbReference type="Pfam" id="PF13240">
    <property type="entry name" value="Zn_Ribbon_1"/>
    <property type="match status" value="1"/>
</dbReference>
<dbReference type="Proteomes" id="UP000317763">
    <property type="component" value="Unassembled WGS sequence"/>
</dbReference>
<keyword evidence="2" id="KW-1133">Transmembrane helix</keyword>
<feature type="compositionally biased region" description="Polar residues" evidence="1">
    <location>
        <begin position="375"/>
        <end position="384"/>
    </location>
</feature>
<proteinExistence type="predicted"/>
<accession>A0A554X4Q8</accession>
<feature type="region of interest" description="Disordered" evidence="1">
    <location>
        <begin position="344"/>
        <end position="405"/>
    </location>
</feature>
<feature type="compositionally biased region" description="Low complexity" evidence="1">
    <location>
        <begin position="188"/>
        <end position="207"/>
    </location>
</feature>
<feature type="region of interest" description="Disordered" evidence="1">
    <location>
        <begin position="153"/>
        <end position="212"/>
    </location>
</feature>
<protein>
    <submittedName>
        <fullName evidence="4">Zinc-ribbon domain protein</fullName>
    </submittedName>
</protein>
<feature type="compositionally biased region" description="Polar residues" evidence="1">
    <location>
        <begin position="395"/>
        <end position="405"/>
    </location>
</feature>
<feature type="compositionally biased region" description="Low complexity" evidence="1">
    <location>
        <begin position="314"/>
        <end position="330"/>
    </location>
</feature>
<evidence type="ECO:0000313" key="4">
    <source>
        <dbReference type="EMBL" id="TSE30827.1"/>
    </source>
</evidence>
<feature type="transmembrane region" description="Helical" evidence="2">
    <location>
        <begin position="218"/>
        <end position="239"/>
    </location>
</feature>
<feature type="compositionally biased region" description="Low complexity" evidence="1">
    <location>
        <begin position="153"/>
        <end position="163"/>
    </location>
</feature>
<feature type="region of interest" description="Disordered" evidence="1">
    <location>
        <begin position="286"/>
        <end position="330"/>
    </location>
</feature>
<dbReference type="EMBL" id="VJOM01000019">
    <property type="protein sequence ID" value="TSE30827.1"/>
    <property type="molecule type" value="Genomic_DNA"/>
</dbReference>
<keyword evidence="2" id="KW-0472">Membrane</keyword>
<reference evidence="4 5" key="1">
    <citation type="submission" date="2019-07" db="EMBL/GenBank/DDBJ databases">
        <title>Tepidimonas taiwanensis I1-1 draft genome.</title>
        <authorList>
            <person name="Da Costa M.S."/>
            <person name="Froufe H.J.C."/>
            <person name="Egas C."/>
            <person name="Albuquerque L."/>
        </authorList>
    </citation>
    <scope>NUCLEOTIDE SEQUENCE [LARGE SCALE GENOMIC DNA]</scope>
    <source>
        <strain evidence="4 5">I1-1</strain>
    </source>
</reference>
<dbReference type="AlphaFoldDB" id="A0A554X4Q8"/>
<evidence type="ECO:0000313" key="5">
    <source>
        <dbReference type="Proteomes" id="UP000317763"/>
    </source>
</evidence>
<organism evidence="4 5">
    <name type="scientific">Tepidimonas taiwanensis</name>
    <dbReference type="NCBI Taxonomy" id="307486"/>
    <lineage>
        <taxon>Bacteria</taxon>
        <taxon>Pseudomonadati</taxon>
        <taxon>Pseudomonadota</taxon>
        <taxon>Betaproteobacteria</taxon>
        <taxon>Burkholderiales</taxon>
        <taxon>Tepidimonas</taxon>
    </lineage>
</organism>
<keyword evidence="2" id="KW-0812">Transmembrane</keyword>
<evidence type="ECO:0000256" key="1">
    <source>
        <dbReference type="SAM" id="MobiDB-lite"/>
    </source>
</evidence>
<dbReference type="InterPro" id="IPR026870">
    <property type="entry name" value="Zinc_ribbon_dom"/>
</dbReference>
<name>A0A554X4Q8_9BURK</name>
<feature type="compositionally biased region" description="Polar residues" evidence="1">
    <location>
        <begin position="92"/>
        <end position="101"/>
    </location>
</feature>
<feature type="region of interest" description="Disordered" evidence="1">
    <location>
        <begin position="115"/>
        <end position="138"/>
    </location>
</feature>
<feature type="region of interest" description="Disordered" evidence="1">
    <location>
        <begin position="75"/>
        <end position="101"/>
    </location>
</feature>
<sequence length="470" mass="47656">MARTTVCGVIARRQALRPRFRSRPGVRKSQTVRFAMVGSIQFLEELQMPFCVSCGAQLRESAKFCNHCGTPVAPASRPTAASDASALGNPVAAQTSEKPTVPNNAQAEAAAPLDVGATESVSASESVGATEPVNVAGPVRTTADDAVVSSALPVSSPPVAAAPTEDLRHSGSSTVPPLQPAEGLPSRAAKAPAQGKAAQPHAPASAPQPVPQRRRAGAAVAVVAGVAVLSGAGALWYIYQRAEVAVSAPQTPPTPTAQAPSGQQAQEEIIAEVKREGGAQTKVEATQPPITHGAAPVTATLPPSVTTPKGNENASDTAPAATSGAAAPTPKVTAVAPLRAREATVTPAPGAGSVPNPPTRSGIAPVHTPAAPLHTPNTSTSVGATSGDLAARSSPEGTVPSQAVQPTKTIDEQFRELARARCGSINSVVQKIAKAPCTEPIRFELCKDKWSENPPPGMSICKASTTNTSH</sequence>
<evidence type="ECO:0000256" key="2">
    <source>
        <dbReference type="SAM" id="Phobius"/>
    </source>
</evidence>
<keyword evidence="5" id="KW-1185">Reference proteome</keyword>
<feature type="compositionally biased region" description="Polar residues" evidence="1">
    <location>
        <begin position="301"/>
        <end position="313"/>
    </location>
</feature>
<evidence type="ECO:0000259" key="3">
    <source>
        <dbReference type="Pfam" id="PF13240"/>
    </source>
</evidence>
<gene>
    <name evidence="4" type="ORF">Ttaiw_01759</name>
</gene>
<feature type="domain" description="Zinc-ribbon" evidence="3">
    <location>
        <begin position="50"/>
        <end position="72"/>
    </location>
</feature>
<comment type="caution">
    <text evidence="4">The sequence shown here is derived from an EMBL/GenBank/DDBJ whole genome shotgun (WGS) entry which is preliminary data.</text>
</comment>